<keyword evidence="1" id="KW-0472">Membrane</keyword>
<accession>A0AAE0T4X8</accession>
<proteinExistence type="predicted"/>
<evidence type="ECO:0000313" key="2">
    <source>
        <dbReference type="EMBL" id="KAK3603816.1"/>
    </source>
</evidence>
<dbReference type="Proteomes" id="UP001195483">
    <property type="component" value="Unassembled WGS sequence"/>
</dbReference>
<dbReference type="AlphaFoldDB" id="A0AAE0T4X8"/>
<gene>
    <name evidence="2" type="ORF">CHS0354_042817</name>
</gene>
<organism evidence="2 3">
    <name type="scientific">Potamilus streckersoni</name>
    <dbReference type="NCBI Taxonomy" id="2493646"/>
    <lineage>
        <taxon>Eukaryota</taxon>
        <taxon>Metazoa</taxon>
        <taxon>Spiralia</taxon>
        <taxon>Lophotrochozoa</taxon>
        <taxon>Mollusca</taxon>
        <taxon>Bivalvia</taxon>
        <taxon>Autobranchia</taxon>
        <taxon>Heteroconchia</taxon>
        <taxon>Palaeoheterodonta</taxon>
        <taxon>Unionida</taxon>
        <taxon>Unionoidea</taxon>
        <taxon>Unionidae</taxon>
        <taxon>Ambleminae</taxon>
        <taxon>Lampsilini</taxon>
        <taxon>Potamilus</taxon>
    </lineage>
</organism>
<evidence type="ECO:0000313" key="3">
    <source>
        <dbReference type="Proteomes" id="UP001195483"/>
    </source>
</evidence>
<dbReference type="EMBL" id="JAEAOA010002358">
    <property type="protein sequence ID" value="KAK3603816.1"/>
    <property type="molecule type" value="Genomic_DNA"/>
</dbReference>
<feature type="transmembrane region" description="Helical" evidence="1">
    <location>
        <begin position="22"/>
        <end position="44"/>
    </location>
</feature>
<sequence>MGVFSGFSFAFSTVSQTKLCNLAIIVLVLIFESLVFIILTLLQISFMQLKDESKSHIQYTENKYSLKMNPKAIYSIRKTSTASKKSYIDTDHNISVKQFIDIFDKSILFCNKYTQINARERELIQNDTYHMQVFLVFRNNG</sequence>
<keyword evidence="1" id="KW-1133">Transmembrane helix</keyword>
<evidence type="ECO:0000256" key="1">
    <source>
        <dbReference type="SAM" id="Phobius"/>
    </source>
</evidence>
<comment type="caution">
    <text evidence="2">The sequence shown here is derived from an EMBL/GenBank/DDBJ whole genome shotgun (WGS) entry which is preliminary data.</text>
</comment>
<reference evidence="2" key="2">
    <citation type="journal article" date="2021" name="Genome Biol. Evol.">
        <title>Developing a high-quality reference genome for a parasitic bivalve with doubly uniparental inheritance (Bivalvia: Unionida).</title>
        <authorList>
            <person name="Smith C.H."/>
        </authorList>
    </citation>
    <scope>NUCLEOTIDE SEQUENCE</scope>
    <source>
        <strain evidence="2">CHS0354</strain>
        <tissue evidence="2">Mantle</tissue>
    </source>
</reference>
<keyword evidence="1" id="KW-0812">Transmembrane</keyword>
<reference evidence="2" key="3">
    <citation type="submission" date="2023-05" db="EMBL/GenBank/DDBJ databases">
        <authorList>
            <person name="Smith C.H."/>
        </authorList>
    </citation>
    <scope>NUCLEOTIDE SEQUENCE</scope>
    <source>
        <strain evidence="2">CHS0354</strain>
        <tissue evidence="2">Mantle</tissue>
    </source>
</reference>
<protein>
    <submittedName>
        <fullName evidence="2">Uncharacterized protein</fullName>
    </submittedName>
</protein>
<keyword evidence="3" id="KW-1185">Reference proteome</keyword>
<name>A0AAE0T4X8_9BIVA</name>
<reference evidence="2" key="1">
    <citation type="journal article" date="2021" name="Genome Biol. Evol.">
        <title>A High-Quality Reference Genome for a Parasitic Bivalve with Doubly Uniparental Inheritance (Bivalvia: Unionida).</title>
        <authorList>
            <person name="Smith C.H."/>
        </authorList>
    </citation>
    <scope>NUCLEOTIDE SEQUENCE</scope>
    <source>
        <strain evidence="2">CHS0354</strain>
    </source>
</reference>